<comment type="caution">
    <text evidence="2">The sequence shown here is derived from an EMBL/GenBank/DDBJ whole genome shotgun (WGS) entry which is preliminary data.</text>
</comment>
<name>A0A4Q9KL82_PROTD</name>
<dbReference type="InterPro" id="IPR047525">
    <property type="entry name" value="TfoX-like"/>
</dbReference>
<dbReference type="InterPro" id="IPR007077">
    <property type="entry name" value="TfoX_C"/>
</dbReference>
<evidence type="ECO:0000313" key="2">
    <source>
        <dbReference type="EMBL" id="TBT94419.1"/>
    </source>
</evidence>
<dbReference type="Proteomes" id="UP000291933">
    <property type="component" value="Unassembled WGS sequence"/>
</dbReference>
<protein>
    <recommendedName>
        <fullName evidence="1">TfoX C-terminal domain-containing protein</fullName>
    </recommendedName>
</protein>
<reference evidence="2 3" key="1">
    <citation type="submission" date="2019-01" db="EMBL/GenBank/DDBJ databases">
        <title>Lactibacter flavus gen. nov., sp. nov., a novel bacterium of the family Propionibacteriaceae isolated from raw milk and dairy products.</title>
        <authorList>
            <person name="Huptas C."/>
            <person name="Wenning M."/>
            <person name="Breitenwieser F."/>
            <person name="Doll E."/>
            <person name="Von Neubeck M."/>
            <person name="Busse H.-J."/>
            <person name="Scherer S."/>
        </authorList>
    </citation>
    <scope>NUCLEOTIDE SEQUENCE [LARGE SCALE GENOMIC DNA]</scope>
    <source>
        <strain evidence="2 3">DSM 22130</strain>
    </source>
</reference>
<dbReference type="Pfam" id="PF04994">
    <property type="entry name" value="TfoX_C"/>
    <property type="match status" value="1"/>
</dbReference>
<organism evidence="2 3">
    <name type="scientific">Propioniciclava tarda</name>
    <dbReference type="NCBI Taxonomy" id="433330"/>
    <lineage>
        <taxon>Bacteria</taxon>
        <taxon>Bacillati</taxon>
        <taxon>Actinomycetota</taxon>
        <taxon>Actinomycetes</taxon>
        <taxon>Propionibacteriales</taxon>
        <taxon>Propionibacteriaceae</taxon>
        <taxon>Propioniciclava</taxon>
    </lineage>
</organism>
<evidence type="ECO:0000259" key="1">
    <source>
        <dbReference type="Pfam" id="PF04994"/>
    </source>
</evidence>
<feature type="domain" description="TfoX C-terminal" evidence="1">
    <location>
        <begin position="2"/>
        <end position="76"/>
    </location>
</feature>
<dbReference type="Gene3D" id="1.10.150.20">
    <property type="entry name" value="5' to 3' exonuclease, C-terminal subdomain"/>
    <property type="match status" value="1"/>
</dbReference>
<evidence type="ECO:0000313" key="3">
    <source>
        <dbReference type="Proteomes" id="UP000291933"/>
    </source>
</evidence>
<dbReference type="PANTHER" id="PTHR36121">
    <property type="entry name" value="PROTEIN SXY"/>
    <property type="match status" value="1"/>
</dbReference>
<accession>A0A4Q9KL82</accession>
<dbReference type="AlphaFoldDB" id="A0A4Q9KL82"/>
<dbReference type="PANTHER" id="PTHR36121:SF1">
    <property type="entry name" value="PROTEIN SXY"/>
    <property type="match status" value="1"/>
</dbReference>
<gene>
    <name evidence="2" type="ORF">ET996_10395</name>
</gene>
<dbReference type="OrthoDB" id="4225809at2"/>
<keyword evidence="3" id="KW-1185">Reference proteome</keyword>
<sequence length="83" mass="8775">MSRLEDLPSIGPKLAAALREAGIADADQLAEAGPIEAWRRVHPTFDCLPSLTALAGAARGVRKSELAAEARAELLAVWRAEQG</sequence>
<dbReference type="RefSeq" id="WP_131172499.1">
    <property type="nucleotide sequence ID" value="NZ_FXTL01000013.1"/>
</dbReference>
<dbReference type="EMBL" id="SDMR01000013">
    <property type="protein sequence ID" value="TBT94419.1"/>
    <property type="molecule type" value="Genomic_DNA"/>
</dbReference>
<proteinExistence type="predicted"/>